<accession>A0A9N8JDG3</accession>
<reference evidence="1" key="1">
    <citation type="submission" date="2020-06" db="EMBL/GenBank/DDBJ databases">
        <authorList>
            <person name="Onetto C."/>
        </authorList>
    </citation>
    <scope>NUCLEOTIDE SEQUENCE</scope>
</reference>
<organism evidence="1 2">
    <name type="scientific">Aureobasidium mustum</name>
    <dbReference type="NCBI Taxonomy" id="2773714"/>
    <lineage>
        <taxon>Eukaryota</taxon>
        <taxon>Fungi</taxon>
        <taxon>Dikarya</taxon>
        <taxon>Ascomycota</taxon>
        <taxon>Pezizomycotina</taxon>
        <taxon>Dothideomycetes</taxon>
        <taxon>Dothideomycetidae</taxon>
        <taxon>Dothideales</taxon>
        <taxon>Saccotheciaceae</taxon>
        <taxon>Aureobasidium</taxon>
    </lineage>
</organism>
<dbReference type="PANTHER" id="PTHR42085">
    <property type="entry name" value="F-BOX DOMAIN-CONTAINING PROTEIN"/>
    <property type="match status" value="1"/>
</dbReference>
<keyword evidence="2" id="KW-1185">Reference proteome</keyword>
<sequence>MARLTDLPPEVRLKIYELLLVDPTRDGLRITMTFDPYRDPKPVWSRARCAQAETPHKAGHYPHPCRVEVPFFTLHHLDFTDLWALARVNRKFYAETSQTIYNNADLAYAYATAVSSEPALAFLCLSRYLEQHTPKSRAMLHSLIIQARAPYIMRPRDTKFLVDLVNARLPNLRVFGYQLTPIIASKPIDRIWPLFSNLCSLPYAIRPLAQLNTNLRTFLELPSVENFGGSHPNVKMYEYMLIMRRSLSDQYMKMTANVVKLRRCMHDRHTLALNRGDYLQITSRLRSTSDLEEEEADEETATKEKTIKDMLDNAHQLGHGLRQYRVWPSEMWTRAREEAHKDDGHF</sequence>
<evidence type="ECO:0000313" key="2">
    <source>
        <dbReference type="Proteomes" id="UP000714618"/>
    </source>
</evidence>
<evidence type="ECO:0008006" key="3">
    <source>
        <dbReference type="Google" id="ProtNLM"/>
    </source>
</evidence>
<dbReference type="EMBL" id="CAIJEO010000002">
    <property type="protein sequence ID" value="CAD0085391.1"/>
    <property type="molecule type" value="Genomic_DNA"/>
</dbReference>
<gene>
    <name evidence="1" type="ORF">AWRI4233_LOCUS180</name>
</gene>
<protein>
    <recommendedName>
        <fullName evidence="3">F-box domain-containing protein</fullName>
    </recommendedName>
</protein>
<dbReference type="InterPro" id="IPR038883">
    <property type="entry name" value="AN11006-like"/>
</dbReference>
<dbReference type="PANTHER" id="PTHR42085:SF1">
    <property type="entry name" value="F-BOX DOMAIN-CONTAINING PROTEIN"/>
    <property type="match status" value="1"/>
</dbReference>
<evidence type="ECO:0000313" key="1">
    <source>
        <dbReference type="EMBL" id="CAD0085391.1"/>
    </source>
</evidence>
<name>A0A9N8JDG3_9PEZI</name>
<dbReference type="Proteomes" id="UP000714618">
    <property type="component" value="Unassembled WGS sequence"/>
</dbReference>
<comment type="caution">
    <text evidence="1">The sequence shown here is derived from an EMBL/GenBank/DDBJ whole genome shotgun (WGS) entry which is preliminary data.</text>
</comment>
<dbReference type="AlphaFoldDB" id="A0A9N8JDG3"/>
<dbReference type="OrthoDB" id="3916320at2759"/>
<proteinExistence type="predicted"/>